<dbReference type="SUPFAM" id="SSF48403">
    <property type="entry name" value="Ankyrin repeat"/>
    <property type="match status" value="2"/>
</dbReference>
<dbReference type="Proteomes" id="UP001174909">
    <property type="component" value="Unassembled WGS sequence"/>
</dbReference>
<feature type="region of interest" description="Disordered" evidence="4">
    <location>
        <begin position="955"/>
        <end position="1105"/>
    </location>
</feature>
<feature type="region of interest" description="Disordered" evidence="4">
    <location>
        <begin position="1"/>
        <end position="20"/>
    </location>
</feature>
<feature type="repeat" description="ANK" evidence="3">
    <location>
        <begin position="297"/>
        <end position="329"/>
    </location>
</feature>
<keyword evidence="6" id="KW-1185">Reference proteome</keyword>
<protein>
    <submittedName>
        <fullName evidence="5">Espin</fullName>
    </submittedName>
</protein>
<evidence type="ECO:0000256" key="3">
    <source>
        <dbReference type="PROSITE-ProRule" id="PRU00023"/>
    </source>
</evidence>
<proteinExistence type="predicted"/>
<accession>A0AA35W6M4</accession>
<dbReference type="Gene3D" id="1.25.40.20">
    <property type="entry name" value="Ankyrin repeat-containing domain"/>
    <property type="match status" value="1"/>
</dbReference>
<feature type="compositionally biased region" description="Basic residues" evidence="4">
    <location>
        <begin position="626"/>
        <end position="641"/>
    </location>
</feature>
<dbReference type="PRINTS" id="PR01415">
    <property type="entry name" value="ANKYRIN"/>
</dbReference>
<keyword evidence="1" id="KW-0677">Repeat</keyword>
<dbReference type="InterPro" id="IPR002110">
    <property type="entry name" value="Ankyrin_rpt"/>
</dbReference>
<feature type="compositionally biased region" description="Polar residues" evidence="4">
    <location>
        <begin position="1406"/>
        <end position="1423"/>
    </location>
</feature>
<dbReference type="Pfam" id="PF12796">
    <property type="entry name" value="Ank_2"/>
    <property type="match status" value="3"/>
</dbReference>
<gene>
    <name evidence="5" type="ORF">GBAR_LOCUS6268</name>
</gene>
<feature type="compositionally biased region" description="Polar residues" evidence="4">
    <location>
        <begin position="955"/>
        <end position="964"/>
    </location>
</feature>
<dbReference type="PANTHER" id="PTHR24173">
    <property type="entry name" value="ANKYRIN REPEAT CONTAINING"/>
    <property type="match status" value="1"/>
</dbReference>
<evidence type="ECO:0000313" key="6">
    <source>
        <dbReference type="Proteomes" id="UP001174909"/>
    </source>
</evidence>
<feature type="repeat" description="ANK" evidence="3">
    <location>
        <begin position="51"/>
        <end position="75"/>
    </location>
</feature>
<feature type="region of interest" description="Disordered" evidence="4">
    <location>
        <begin position="1211"/>
        <end position="1305"/>
    </location>
</feature>
<feature type="repeat" description="ANK" evidence="3">
    <location>
        <begin position="261"/>
        <end position="293"/>
    </location>
</feature>
<evidence type="ECO:0000313" key="5">
    <source>
        <dbReference type="EMBL" id="CAI8009294.1"/>
    </source>
</evidence>
<feature type="compositionally biased region" description="Basic and acidic residues" evidence="4">
    <location>
        <begin position="1008"/>
        <end position="1076"/>
    </location>
</feature>
<sequence length="1461" mass="159501">MSESDLKEGQPGPPPDSPVEQLLTHEAAANNDIARLSDLVQEGSPLVGPDTRETPLHAAAKKGAMDALRWLLDNGTVSPLEKAGNGNTAAHYAAVYGHLEALKLLIEHDPELSTQVVSQVDESGLSLISLATLQGDEEMTGWLVDNFPEVGDIPNLNGDLAVHFAAAQGHLGILKLLVRQYGKEILEKQDKNSTKPVYFASQEGRLAVLDYLINELGIDPVAREKSGISSVHAAVQAGRYKAVKWLVSKLGAKYILDKTIDGATPLHMAAAQGHTDILRYLLENVENKNDVNALDHIHATPAHDAAEYGQMESMLLLLKNGADITIKDTENKTPYDLAMEQSHPEVAAMIADLRDNGPMVLAKYEKKKRSSSQPASMMQPPHTKRQEAAELSAAIKQTSTIQEKRRKASSFRGRVTCMPSQGRGGIVTGADREVAKTCTTTLLTLQSNQRTLFMTPCHHWKTLPMPLPTTRPLLITAAPHESVIIATLILRSLASALDTELHIMRTQYATYLILMPRLLQMVGTIFQGFYPPYGPGGVGGGGGGGGYNYLPLPHHLRRGPHSSASSVRSSKTGVSRRQGYPHPMVQYPYGHYPTPYPSYGYPYPHYGQSQASAPGQMMYYYYPPPKGRRHKLRRKKLRSRQPSRDPSPPGGIPKKHTDADMGYGPAVVQNRDEGSVVGGAKSKRGKASSNQGFHPQAPPITVTDTNTAQQGDAVVNFDGNFIMMKKSDTTDGIQELGGTTLITAKSPKHYDGRWDEFIMTDSEPEHEVDENHCVAFAAESVAILAIGCVSGLRGLRKLRKGAEGSQPDRAYLSSAWDEPPMPTKNRGSRTHSRQDSLTGLADPSLKDVTPEDFAAERGDGRAGGMGRLKHGEEEQKEGAAHIANTPKNKKAGKKEEIELKYRSASAEALDKQPQSELLAGEMERQRNASVSRNFGQKMLFNALGARESSMLDIATTSLTGSRNPSADEAEGSYDEFDETINMVQGIRTRDNKRKNSAKKSDGSSTPERGLEAGERPKSAGRKERQRAKEEERARKEREKEEKKKEKMNAKKEKQKKKEDEKRMRQEARERSREATPPRRPATPKKSPSVPTRAAPLPPKSAKSTAAGLKNRATLHNSLQTVLRCVGFPLSFVERGSTSQEASVFSVWGKGFWGVTIRETLLVSPTEETRAPSISPCLFPAQQTEGTTEAGVFLHSPGEGGEPGISETASWREATLRSSPTQPTRSTALSKQTSRETGREAKQTPASLLRSKPPLGTTAADRGAIQRRNQYFGNSDSEEEESVISAPKWKSNKPVQKPKPSVEKEVESDIADLDAVLAELEGIQTGDLLSWLEPNKVTDIDKAEESGESEDSLPLVVPTAPKRPNNKRPSPPRSRAFGFSPQTKPVVTGAGEDTDTPPPSSATTESNFPSQPQLEEGQNSFPNQRDSEVPLADVSSLQRTKHGSPHPGRRRGRANEGGYYYL</sequence>
<dbReference type="InterPro" id="IPR036770">
    <property type="entry name" value="Ankyrin_rpt-contain_sf"/>
</dbReference>
<feature type="repeat" description="ANK" evidence="3">
    <location>
        <begin position="85"/>
        <end position="117"/>
    </location>
</feature>
<dbReference type="SMART" id="SM00248">
    <property type="entry name" value="ANK"/>
    <property type="match status" value="9"/>
</dbReference>
<evidence type="ECO:0000256" key="2">
    <source>
        <dbReference type="ARBA" id="ARBA00023043"/>
    </source>
</evidence>
<feature type="region of interest" description="Disordered" evidence="4">
    <location>
        <begin position="800"/>
        <end position="894"/>
    </location>
</feature>
<reference evidence="5" key="1">
    <citation type="submission" date="2023-03" db="EMBL/GenBank/DDBJ databases">
        <authorList>
            <person name="Steffen K."/>
            <person name="Cardenas P."/>
        </authorList>
    </citation>
    <scope>NUCLEOTIDE SEQUENCE</scope>
</reference>
<feature type="region of interest" description="Disordered" evidence="4">
    <location>
        <begin position="1339"/>
        <end position="1461"/>
    </location>
</feature>
<dbReference type="PROSITE" id="PS50088">
    <property type="entry name" value="ANK_REPEAT"/>
    <property type="match status" value="4"/>
</dbReference>
<feature type="compositionally biased region" description="Basic residues" evidence="4">
    <location>
        <begin position="1438"/>
        <end position="1451"/>
    </location>
</feature>
<dbReference type="EMBL" id="CASHTH010000942">
    <property type="protein sequence ID" value="CAI8009294.1"/>
    <property type="molecule type" value="Genomic_DNA"/>
</dbReference>
<feature type="compositionally biased region" description="Basic and acidic residues" evidence="4">
    <location>
        <begin position="869"/>
        <end position="879"/>
    </location>
</feature>
<comment type="caution">
    <text evidence="5">The sequence shown here is derived from an EMBL/GenBank/DDBJ whole genome shotgun (WGS) entry which is preliminary data.</text>
</comment>
<feature type="compositionally biased region" description="Polar residues" evidence="4">
    <location>
        <begin position="562"/>
        <end position="575"/>
    </location>
</feature>
<keyword evidence="2 3" id="KW-0040">ANK repeat</keyword>
<evidence type="ECO:0000256" key="1">
    <source>
        <dbReference type="ARBA" id="ARBA00022737"/>
    </source>
</evidence>
<feature type="region of interest" description="Disordered" evidence="4">
    <location>
        <begin position="554"/>
        <end position="580"/>
    </location>
</feature>
<feature type="region of interest" description="Disordered" evidence="4">
    <location>
        <begin position="676"/>
        <end position="704"/>
    </location>
</feature>
<dbReference type="PANTHER" id="PTHR24173:SF74">
    <property type="entry name" value="ANKYRIN REPEAT DOMAIN-CONTAINING PROTEIN 16"/>
    <property type="match status" value="1"/>
</dbReference>
<feature type="compositionally biased region" description="Acidic residues" evidence="4">
    <location>
        <begin position="967"/>
        <end position="978"/>
    </location>
</feature>
<feature type="compositionally biased region" description="Basic and acidic residues" evidence="4">
    <location>
        <begin position="844"/>
        <end position="860"/>
    </location>
</feature>
<feature type="region of interest" description="Disordered" evidence="4">
    <location>
        <begin position="623"/>
        <end position="661"/>
    </location>
</feature>
<dbReference type="PROSITE" id="PS50297">
    <property type="entry name" value="ANK_REP_REGION"/>
    <property type="match status" value="4"/>
</dbReference>
<feature type="compositionally biased region" description="Basic and acidic residues" evidence="4">
    <location>
        <begin position="1232"/>
        <end position="1241"/>
    </location>
</feature>
<evidence type="ECO:0000256" key="4">
    <source>
        <dbReference type="SAM" id="MobiDB-lite"/>
    </source>
</evidence>
<organism evidence="5 6">
    <name type="scientific">Geodia barretti</name>
    <name type="common">Barrett's horny sponge</name>
    <dbReference type="NCBI Taxonomy" id="519541"/>
    <lineage>
        <taxon>Eukaryota</taxon>
        <taxon>Metazoa</taxon>
        <taxon>Porifera</taxon>
        <taxon>Demospongiae</taxon>
        <taxon>Heteroscleromorpha</taxon>
        <taxon>Tetractinellida</taxon>
        <taxon>Astrophorina</taxon>
        <taxon>Geodiidae</taxon>
        <taxon>Geodia</taxon>
    </lineage>
</organism>
<feature type="compositionally biased region" description="Polar residues" evidence="4">
    <location>
        <begin position="1215"/>
        <end position="1231"/>
    </location>
</feature>
<name>A0AA35W6M4_GEOBA</name>